<proteinExistence type="predicted"/>
<dbReference type="RefSeq" id="WP_087253488.1">
    <property type="nucleotide sequence ID" value="NZ_BSBO01000002.1"/>
</dbReference>
<dbReference type="Proteomes" id="UP001145145">
    <property type="component" value="Unassembled WGS sequence"/>
</dbReference>
<gene>
    <name evidence="1" type="ORF">Selli1_02610</name>
</gene>
<evidence type="ECO:0000313" key="1">
    <source>
        <dbReference type="EMBL" id="GLG03087.1"/>
    </source>
</evidence>
<dbReference type="Gene3D" id="1.10.357.10">
    <property type="entry name" value="Tetracycline Repressor, domain 2"/>
    <property type="match status" value="1"/>
</dbReference>
<comment type="caution">
    <text evidence="1">The sequence shown here is derived from an EMBL/GenBank/DDBJ whole genome shotgun (WGS) entry which is preliminary data.</text>
</comment>
<name>A0A9W6C426_9FIRM</name>
<organism evidence="1 2">
    <name type="scientific">Sellimonas catena</name>
    <dbReference type="NCBI Taxonomy" id="2994035"/>
    <lineage>
        <taxon>Bacteria</taxon>
        <taxon>Bacillati</taxon>
        <taxon>Bacillota</taxon>
        <taxon>Clostridia</taxon>
        <taxon>Lachnospirales</taxon>
        <taxon>Lachnospiraceae</taxon>
        <taxon>Sellimonas</taxon>
    </lineage>
</organism>
<protein>
    <recommendedName>
        <fullName evidence="3">Transcriptional regulator TetR C-terminal Firmicutes type domain-containing protein</fullName>
    </recommendedName>
</protein>
<dbReference type="AlphaFoldDB" id="A0A9W6C426"/>
<accession>A0A9W6C426</accession>
<reference evidence="1 2" key="1">
    <citation type="journal article" date="2023" name="Int. J. Syst. Evol. Microbiol.">
        <title>Sellimonas catena sp. nov., isolated from human faeces.</title>
        <authorList>
            <person name="Hisatomi A."/>
            <person name="Ohkuma M."/>
            <person name="Sakamoto M."/>
        </authorList>
    </citation>
    <scope>NUCLEOTIDE SEQUENCE [LARGE SCALE GENOMIC DNA]</scope>
    <source>
        <strain evidence="1 2">12EGH17</strain>
    </source>
</reference>
<dbReference type="EMBL" id="BSBO01000002">
    <property type="protein sequence ID" value="GLG03087.1"/>
    <property type="molecule type" value="Genomic_DNA"/>
</dbReference>
<evidence type="ECO:0008006" key="3">
    <source>
        <dbReference type="Google" id="ProtNLM"/>
    </source>
</evidence>
<evidence type="ECO:0000313" key="2">
    <source>
        <dbReference type="Proteomes" id="UP001145145"/>
    </source>
</evidence>
<keyword evidence="2" id="KW-1185">Reference proteome</keyword>
<sequence>MDKRKEANLRVKEKIATALLYLLEQKSISQITITELIQNARMGFEFFGRYGQIVLDLHRFGYGSIILDMLNQFHEEVAGTMPHTSIERYRLYIYIGSLYNTALMWLKNGKRESLEEITELFCFSLRMK</sequence>